<gene>
    <name evidence="1" type="ORF">HNR23_004677</name>
</gene>
<dbReference type="PROSITE" id="PS51257">
    <property type="entry name" value="PROKAR_LIPOPROTEIN"/>
    <property type="match status" value="1"/>
</dbReference>
<evidence type="ECO:0008006" key="3">
    <source>
        <dbReference type="Google" id="ProtNLM"/>
    </source>
</evidence>
<comment type="caution">
    <text evidence="1">The sequence shown here is derived from an EMBL/GenBank/DDBJ whole genome shotgun (WGS) entry which is preliminary data.</text>
</comment>
<accession>A0A7X0D7G7</accession>
<dbReference type="EMBL" id="JACHDS010000001">
    <property type="protein sequence ID" value="MBB6174617.1"/>
    <property type="molecule type" value="Genomic_DNA"/>
</dbReference>
<name>A0A7X0D7G7_9ACTN</name>
<proteinExistence type="predicted"/>
<dbReference type="RefSeq" id="WP_184078764.1">
    <property type="nucleotide sequence ID" value="NZ_JACHDS010000001.1"/>
</dbReference>
<dbReference type="Proteomes" id="UP000546642">
    <property type="component" value="Unassembled WGS sequence"/>
</dbReference>
<evidence type="ECO:0000313" key="2">
    <source>
        <dbReference type="Proteomes" id="UP000546642"/>
    </source>
</evidence>
<organism evidence="1 2">
    <name type="scientific">Nocardiopsis mwathae</name>
    <dbReference type="NCBI Taxonomy" id="1472723"/>
    <lineage>
        <taxon>Bacteria</taxon>
        <taxon>Bacillati</taxon>
        <taxon>Actinomycetota</taxon>
        <taxon>Actinomycetes</taxon>
        <taxon>Streptosporangiales</taxon>
        <taxon>Nocardiopsidaceae</taxon>
        <taxon>Nocardiopsis</taxon>
    </lineage>
</organism>
<reference evidence="1 2" key="1">
    <citation type="submission" date="2020-08" db="EMBL/GenBank/DDBJ databases">
        <title>Sequencing the genomes of 1000 actinobacteria strains.</title>
        <authorList>
            <person name="Klenk H.-P."/>
        </authorList>
    </citation>
    <scope>NUCLEOTIDE SEQUENCE [LARGE SCALE GENOMIC DNA]</scope>
    <source>
        <strain evidence="1 2">DSM 46659</strain>
    </source>
</reference>
<keyword evidence="2" id="KW-1185">Reference proteome</keyword>
<dbReference type="AlphaFoldDB" id="A0A7X0D7G7"/>
<evidence type="ECO:0000313" key="1">
    <source>
        <dbReference type="EMBL" id="MBB6174617.1"/>
    </source>
</evidence>
<protein>
    <recommendedName>
        <fullName evidence="3">Lipoprotein</fullName>
    </recommendedName>
</protein>
<sequence>MEYPRSLRTVVALGLGATIFAGALTACSPMLGGEESDDPNAKEAAKLRDAQLVQFGDAKVLPEQSEQGTYSRLATVRQTEELRESAGLDQHECLDAASRWGRLPEVREAPTALATFLRGEDTIAHMLIATGEAAAQEVVDAPLPDECESYEGKFEEEDGTVSYRVDGLDIEDVADASRAYGVVTETAGEEEDTDETLLLYSLLYRNGDNLGITTIFGIDEDRDYEETLKAFTEAAVEREDLVFPR</sequence>